<gene>
    <name evidence="2" type="ORF">TAT_000196100</name>
    <name evidence="3" type="ORF">TAV_000196400</name>
</gene>
<dbReference type="InterPro" id="IPR007480">
    <property type="entry name" value="DUF529"/>
</dbReference>
<dbReference type="Pfam" id="PF04385">
    <property type="entry name" value="FAINT"/>
    <property type="match status" value="1"/>
</dbReference>
<reference evidence="2" key="1">
    <citation type="submission" date="2018-07" db="EMBL/GenBank/DDBJ databases">
        <authorList>
            <person name="Quirk P.G."/>
            <person name="Krulwich T.A."/>
        </authorList>
    </citation>
    <scope>NUCLEOTIDE SEQUENCE</scope>
    <source>
        <strain evidence="2">Anand</strain>
    </source>
</reference>
<proteinExistence type="predicted"/>
<accession>A0A3B0MNZ5</accession>
<evidence type="ECO:0008006" key="4">
    <source>
        <dbReference type="Google" id="ProtNLM"/>
    </source>
</evidence>
<dbReference type="EMBL" id="UIVS01000002">
    <property type="protein sequence ID" value="SVP92113.1"/>
    <property type="molecule type" value="Genomic_DNA"/>
</dbReference>
<evidence type="ECO:0000313" key="3">
    <source>
        <dbReference type="EMBL" id="SVP92113.1"/>
    </source>
</evidence>
<feature type="signal peptide" evidence="1">
    <location>
        <begin position="1"/>
        <end position="22"/>
    </location>
</feature>
<feature type="chain" id="PRO_5036076001" description="SfiI-subtelomeric related protein family member" evidence="1">
    <location>
        <begin position="23"/>
        <end position="250"/>
    </location>
</feature>
<evidence type="ECO:0000256" key="1">
    <source>
        <dbReference type="SAM" id="SignalP"/>
    </source>
</evidence>
<organism evidence="2">
    <name type="scientific">Theileria annulata</name>
    <dbReference type="NCBI Taxonomy" id="5874"/>
    <lineage>
        <taxon>Eukaryota</taxon>
        <taxon>Sar</taxon>
        <taxon>Alveolata</taxon>
        <taxon>Apicomplexa</taxon>
        <taxon>Aconoidasida</taxon>
        <taxon>Piroplasmida</taxon>
        <taxon>Theileriidae</taxon>
        <taxon>Theileria</taxon>
    </lineage>
</organism>
<name>A0A3B0MNZ5_THEAN</name>
<evidence type="ECO:0000313" key="2">
    <source>
        <dbReference type="EMBL" id="SVP91847.1"/>
    </source>
</evidence>
<keyword evidence="1" id="KW-0732">Signal</keyword>
<dbReference type="AlphaFoldDB" id="A0A3B0MNZ5"/>
<dbReference type="EMBL" id="UIVT01000002">
    <property type="protein sequence ID" value="SVP91847.1"/>
    <property type="molecule type" value="Genomic_DNA"/>
</dbReference>
<sequence>MNYLSLKRFIIFFIFLNKCVTSIEVDLNNAPEQHCSTTSAYTDGPLNVRLFILYLQPPVTVVREGETIIWSSTLLAERAIFFELYEIYEEKSLLFINSQHFYGNDFYRYEKVGDEWFLRTSEQFGLLVNCAHEDRLLFLDREMDHVTFNISDEDVYGTMSTVFITNQKYNLVGIYDDDQTIWEANNLLDKCGFVKVRGFQGNYELLYANILNEYTIEELFCHKNEGVWETVTKDRYYELLNEMILQEEQE</sequence>
<dbReference type="VEuPathDB" id="PiroplasmaDB:TA11935"/>
<protein>
    <recommendedName>
        <fullName evidence="4">SfiI-subtelomeric related protein family member</fullName>
    </recommendedName>
</protein>